<protein>
    <submittedName>
        <fullName evidence="3">DUF1311 domain-containing protein</fullName>
    </submittedName>
</protein>
<evidence type="ECO:0000313" key="4">
    <source>
        <dbReference type="Proteomes" id="UP000682739"/>
    </source>
</evidence>
<evidence type="ECO:0000313" key="3">
    <source>
        <dbReference type="EMBL" id="QTH63981.1"/>
    </source>
</evidence>
<dbReference type="EMBL" id="CP072110">
    <property type="protein sequence ID" value="QTH63981.1"/>
    <property type="molecule type" value="Genomic_DNA"/>
</dbReference>
<name>A0A975DBB9_9GAMM</name>
<dbReference type="Proteomes" id="UP000682739">
    <property type="component" value="Chromosome"/>
</dbReference>
<accession>A0A975DBB9</accession>
<gene>
    <name evidence="3" type="ORF">J1N51_00330</name>
</gene>
<reference evidence="3" key="1">
    <citation type="submission" date="2021-03" db="EMBL/GenBank/DDBJ databases">
        <title>Description of Psychrosphaera ytuae sp. nov. isolated from deep sea sediment of South China Sea.</title>
        <authorList>
            <person name="Zhang J."/>
            <person name="Xu X.-D."/>
        </authorList>
    </citation>
    <scope>NUCLEOTIDE SEQUENCE</scope>
    <source>
        <strain evidence="3">MTZ26</strain>
    </source>
</reference>
<dbReference type="KEGG" id="psym:J1N51_00330"/>
<feature type="domain" description="Lysozyme inhibitor LprI-like N-terminal" evidence="2">
    <location>
        <begin position="35"/>
        <end position="133"/>
    </location>
</feature>
<evidence type="ECO:0000256" key="1">
    <source>
        <dbReference type="SAM" id="SignalP"/>
    </source>
</evidence>
<dbReference type="RefSeq" id="WP_208832036.1">
    <property type="nucleotide sequence ID" value="NZ_CP072110.1"/>
</dbReference>
<evidence type="ECO:0000259" key="2">
    <source>
        <dbReference type="Pfam" id="PF07007"/>
    </source>
</evidence>
<dbReference type="Pfam" id="PF07007">
    <property type="entry name" value="LprI"/>
    <property type="match status" value="1"/>
</dbReference>
<keyword evidence="4" id="KW-1185">Reference proteome</keyword>
<proteinExistence type="predicted"/>
<keyword evidence="1" id="KW-0732">Signal</keyword>
<sequence>MKTTFFTAIFCVLVCLPFDSVADFFYDSKEITDCKQKHKNPMDYTLCLDAAFVQVERQLMTWETNVEIKLEEISKEKSGDSIRLYKSAQRYFNKHVKATCQWQYLAMLPDMTSAVIMSKECQIYMTKDRIKKLQEMSEMKF</sequence>
<dbReference type="AlphaFoldDB" id="A0A975DBB9"/>
<feature type="chain" id="PRO_5037800100" evidence="1">
    <location>
        <begin position="23"/>
        <end position="141"/>
    </location>
</feature>
<feature type="signal peptide" evidence="1">
    <location>
        <begin position="1"/>
        <end position="22"/>
    </location>
</feature>
<dbReference type="InterPro" id="IPR009739">
    <property type="entry name" value="LprI-like_N"/>
</dbReference>
<dbReference type="Gene3D" id="1.20.1270.180">
    <property type="match status" value="1"/>
</dbReference>
<organism evidence="3 4">
    <name type="scientific">Psychrosphaera ytuae</name>
    <dbReference type="NCBI Taxonomy" id="2820710"/>
    <lineage>
        <taxon>Bacteria</taxon>
        <taxon>Pseudomonadati</taxon>
        <taxon>Pseudomonadota</taxon>
        <taxon>Gammaproteobacteria</taxon>
        <taxon>Alteromonadales</taxon>
        <taxon>Pseudoalteromonadaceae</taxon>
        <taxon>Psychrosphaera</taxon>
    </lineage>
</organism>